<dbReference type="RefSeq" id="WP_094376886.1">
    <property type="nucleotide sequence ID" value="NZ_NOKA02000045.1"/>
</dbReference>
<evidence type="ECO:0000313" key="3">
    <source>
        <dbReference type="EMBL" id="RDY30201.1"/>
    </source>
</evidence>
<name>A0A255IPQ3_9FIRM</name>
<evidence type="ECO:0000313" key="4">
    <source>
        <dbReference type="Proteomes" id="UP000216411"/>
    </source>
</evidence>
<dbReference type="EMBL" id="NOKA02000045">
    <property type="protein sequence ID" value="RDY30201.1"/>
    <property type="molecule type" value="Genomic_DNA"/>
</dbReference>
<keyword evidence="1" id="KW-1133">Transmembrane helix</keyword>
<sequence>MNKIKSILTGRYGVDQLNIVLLVIALIIIIAAFFTDREDYIILCSLFLGTYLYRACSKQHIVRYKENAFFMKLLKPIIKPVYIKFGRIKDKEHQYCHCPFCNQTISVKRQKGKVTIACPICKAEFKK</sequence>
<proteinExistence type="predicted"/>
<gene>
    <name evidence="2" type="ORF">C8E03_101656</name>
    <name evidence="3" type="ORF">CG710_016020</name>
</gene>
<evidence type="ECO:0000313" key="5">
    <source>
        <dbReference type="Proteomes" id="UP000247523"/>
    </source>
</evidence>
<reference evidence="2 5" key="2">
    <citation type="submission" date="2018-05" db="EMBL/GenBank/DDBJ databases">
        <title>Genomic Encyclopedia of Type Strains, Phase IV (KMG-IV): sequencing the most valuable type-strain genomes for metagenomic binning, comparative biology and taxonomic classification.</title>
        <authorList>
            <person name="Goeker M."/>
        </authorList>
    </citation>
    <scope>NUCLEOTIDE SEQUENCE [LARGE SCALE GENOMIC DNA]</scope>
    <source>
        <strain evidence="2 5">DSM 28816</strain>
    </source>
</reference>
<reference evidence="3" key="3">
    <citation type="submission" date="2018-07" db="EMBL/GenBank/DDBJ databases">
        <authorList>
            <person name="Quirk P.G."/>
            <person name="Krulwich T.A."/>
        </authorList>
    </citation>
    <scope>NUCLEOTIDE SEQUENCE</scope>
    <source>
        <strain evidence="3">CCRI-19302</strain>
    </source>
</reference>
<evidence type="ECO:0000256" key="1">
    <source>
        <dbReference type="SAM" id="Phobius"/>
    </source>
</evidence>
<keyword evidence="1" id="KW-0472">Membrane</keyword>
<dbReference type="AlphaFoldDB" id="A0A255IPQ3"/>
<dbReference type="OrthoDB" id="3174166at2"/>
<feature type="transmembrane region" description="Helical" evidence="1">
    <location>
        <begin position="40"/>
        <end position="56"/>
    </location>
</feature>
<keyword evidence="4" id="KW-1185">Reference proteome</keyword>
<dbReference type="Proteomes" id="UP000247523">
    <property type="component" value="Unassembled WGS sequence"/>
</dbReference>
<reference evidence="3 4" key="1">
    <citation type="journal article" date="2017" name="Genome Announc.">
        <title>Draft Genome Sequence of a Sporulating and Motile Strain of Lachnotalea glycerini Isolated from Water in Quebec City, Canada.</title>
        <authorList>
            <person name="Maheux A.F."/>
            <person name="Boudreau D.K."/>
            <person name="Berube E."/>
            <person name="Boissinot M."/>
            <person name="Raymond F."/>
            <person name="Brodeur S."/>
            <person name="Corbeil J."/>
            <person name="Isabel S."/>
            <person name="Omar R.F."/>
            <person name="Bergeron M.G."/>
        </authorList>
    </citation>
    <scope>NUCLEOTIDE SEQUENCE [LARGE SCALE GENOMIC DNA]</scope>
    <source>
        <strain evidence="3 4">CCRI-19302</strain>
    </source>
</reference>
<accession>A0A255IPQ3</accession>
<evidence type="ECO:0000313" key="2">
    <source>
        <dbReference type="EMBL" id="PXV96023.1"/>
    </source>
</evidence>
<keyword evidence="1" id="KW-0812">Transmembrane</keyword>
<evidence type="ECO:0008006" key="6">
    <source>
        <dbReference type="Google" id="ProtNLM"/>
    </source>
</evidence>
<dbReference type="Proteomes" id="UP000216411">
    <property type="component" value="Unassembled WGS sequence"/>
</dbReference>
<comment type="caution">
    <text evidence="2">The sequence shown here is derived from an EMBL/GenBank/DDBJ whole genome shotgun (WGS) entry which is preliminary data.</text>
</comment>
<organism evidence="2 5">
    <name type="scientific">Lachnotalea glycerini</name>
    <dbReference type="NCBI Taxonomy" id="1763509"/>
    <lineage>
        <taxon>Bacteria</taxon>
        <taxon>Bacillati</taxon>
        <taxon>Bacillota</taxon>
        <taxon>Clostridia</taxon>
        <taxon>Lachnospirales</taxon>
        <taxon>Lachnospiraceae</taxon>
        <taxon>Lachnotalea</taxon>
    </lineage>
</organism>
<feature type="transmembrane region" description="Helical" evidence="1">
    <location>
        <begin position="12"/>
        <end position="34"/>
    </location>
</feature>
<protein>
    <recommendedName>
        <fullName evidence="6">Zn-finger containing protein</fullName>
    </recommendedName>
</protein>
<dbReference type="EMBL" id="QICS01000001">
    <property type="protein sequence ID" value="PXV96023.1"/>
    <property type="molecule type" value="Genomic_DNA"/>
</dbReference>